<dbReference type="GO" id="GO:0009245">
    <property type="term" value="P:lipid A biosynthetic process"/>
    <property type="evidence" value="ECO:0007669"/>
    <property type="project" value="TreeGrafter"/>
</dbReference>
<dbReference type="Gene3D" id="3.60.21.10">
    <property type="match status" value="1"/>
</dbReference>
<feature type="domain" description="Calcineurin-like phosphoesterase" evidence="3">
    <location>
        <begin position="44"/>
        <end position="211"/>
    </location>
</feature>
<dbReference type="PANTHER" id="PTHR31302:SF31">
    <property type="entry name" value="PHOSPHODIESTERASE YAEI"/>
    <property type="match status" value="1"/>
</dbReference>
<evidence type="ECO:0000313" key="4">
    <source>
        <dbReference type="EMBL" id="TLG75422.1"/>
    </source>
</evidence>
<dbReference type="RefSeq" id="WP_138190629.1">
    <property type="nucleotide sequence ID" value="NZ_VBWP01000003.1"/>
</dbReference>
<dbReference type="InParanoid" id="A0A5R8QEQ0"/>
<dbReference type="GO" id="GO:0016020">
    <property type="term" value="C:membrane"/>
    <property type="evidence" value="ECO:0007669"/>
    <property type="project" value="GOC"/>
</dbReference>
<sequence length="283" mass="31421">MKKRIILVVLVIIAVWIAIAAVASHRLVVAQYVVPSNKVSEEVKVVQLSDLHFHEFGAGNIELVDTVRKCAPDIIVITGDLFDIQGDSVPKQLVQQLVGIAPVYYAPGNHEFDINGEYEQNYLPFLASTGVHVLDNTSTLVSVNAQKIQLSGLYSTASLAYENEYFRTGLEQLKADQEQQYFQLLLAHMPDYFAMYMEYDYDLVLSGHTHGGHMRIPFTQIGAYAAGPQHTLLPKYVYGEYRSGDKRMIVSAGLGGGSKLQNAIPRFGNPYEVVEIVITPVNE</sequence>
<dbReference type="AlphaFoldDB" id="A0A5R8QEQ0"/>
<reference evidence="4 5" key="1">
    <citation type="submission" date="2019-05" db="EMBL/GenBank/DDBJ databases">
        <title>Culicoidintestinum kansasii gen. nov., sp. nov. from the gastrointestinal tract of the biting midge, Culicoides sonorensis.</title>
        <authorList>
            <person name="Neupane S."/>
            <person name="Ghosh A."/>
            <person name="Gunther S."/>
            <person name="Martin K."/>
            <person name="Zurek L."/>
        </authorList>
    </citation>
    <scope>NUCLEOTIDE SEQUENCE [LARGE SCALE GENOMIC DNA]</scope>
    <source>
        <strain evidence="4 5">CS-1</strain>
    </source>
</reference>
<protein>
    <submittedName>
        <fullName evidence="4">Metallophosphoesterase</fullName>
    </submittedName>
</protein>
<name>A0A5R8QEQ0_9FIRM</name>
<comment type="caution">
    <text evidence="4">The sequence shown here is derived from an EMBL/GenBank/DDBJ whole genome shotgun (WGS) entry which is preliminary data.</text>
</comment>
<dbReference type="PANTHER" id="PTHR31302">
    <property type="entry name" value="TRANSMEMBRANE PROTEIN WITH METALLOPHOSPHOESTERASE DOMAIN-RELATED"/>
    <property type="match status" value="1"/>
</dbReference>
<keyword evidence="2" id="KW-0378">Hydrolase</keyword>
<dbReference type="GO" id="GO:0046872">
    <property type="term" value="F:metal ion binding"/>
    <property type="evidence" value="ECO:0007669"/>
    <property type="project" value="UniProtKB-KW"/>
</dbReference>
<evidence type="ECO:0000313" key="5">
    <source>
        <dbReference type="Proteomes" id="UP000306912"/>
    </source>
</evidence>
<proteinExistence type="predicted"/>
<dbReference type="Pfam" id="PF00149">
    <property type="entry name" value="Metallophos"/>
    <property type="match status" value="1"/>
</dbReference>
<dbReference type="GO" id="GO:0008758">
    <property type="term" value="F:UDP-2,3-diacylglucosamine hydrolase activity"/>
    <property type="evidence" value="ECO:0007669"/>
    <property type="project" value="TreeGrafter"/>
</dbReference>
<dbReference type="InterPro" id="IPR029052">
    <property type="entry name" value="Metallo-depent_PP-like"/>
</dbReference>
<evidence type="ECO:0000256" key="2">
    <source>
        <dbReference type="ARBA" id="ARBA00022801"/>
    </source>
</evidence>
<dbReference type="InterPro" id="IPR051158">
    <property type="entry name" value="Metallophosphoesterase_sf"/>
</dbReference>
<accession>A0A5R8QEQ0</accession>
<dbReference type="Proteomes" id="UP000306912">
    <property type="component" value="Unassembled WGS sequence"/>
</dbReference>
<gene>
    <name evidence="4" type="ORF">FEZ08_05065</name>
</gene>
<dbReference type="SUPFAM" id="SSF56300">
    <property type="entry name" value="Metallo-dependent phosphatases"/>
    <property type="match status" value="1"/>
</dbReference>
<dbReference type="InterPro" id="IPR004843">
    <property type="entry name" value="Calcineurin-like_PHP"/>
</dbReference>
<dbReference type="OrthoDB" id="9780884at2"/>
<keyword evidence="1" id="KW-0479">Metal-binding</keyword>
<keyword evidence="5" id="KW-1185">Reference proteome</keyword>
<evidence type="ECO:0000256" key="1">
    <source>
        <dbReference type="ARBA" id="ARBA00022723"/>
    </source>
</evidence>
<organism evidence="4 5">
    <name type="scientific">Culicoidibacter larvae</name>
    <dbReference type="NCBI Taxonomy" id="2579976"/>
    <lineage>
        <taxon>Bacteria</taxon>
        <taxon>Bacillati</taxon>
        <taxon>Bacillota</taxon>
        <taxon>Culicoidibacteria</taxon>
        <taxon>Culicoidibacterales</taxon>
        <taxon>Culicoidibacteraceae</taxon>
        <taxon>Culicoidibacter</taxon>
    </lineage>
</organism>
<dbReference type="EMBL" id="VBWP01000003">
    <property type="protein sequence ID" value="TLG75422.1"/>
    <property type="molecule type" value="Genomic_DNA"/>
</dbReference>
<evidence type="ECO:0000259" key="3">
    <source>
        <dbReference type="Pfam" id="PF00149"/>
    </source>
</evidence>